<dbReference type="GO" id="GO:0000166">
    <property type="term" value="F:nucleotide binding"/>
    <property type="evidence" value="ECO:0007669"/>
    <property type="project" value="InterPro"/>
</dbReference>
<comment type="caution">
    <text evidence="3">The sequence shown here is derived from an EMBL/GenBank/DDBJ whole genome shotgun (WGS) entry which is preliminary data.</text>
</comment>
<proteinExistence type="predicted"/>
<dbReference type="RefSeq" id="WP_105043487.1">
    <property type="nucleotide sequence ID" value="NZ_MQWA01000001.1"/>
</dbReference>
<dbReference type="InterPro" id="IPR055170">
    <property type="entry name" value="GFO_IDH_MocA-like_dom"/>
</dbReference>
<dbReference type="Pfam" id="PF01408">
    <property type="entry name" value="GFO_IDH_MocA"/>
    <property type="match status" value="1"/>
</dbReference>
<gene>
    <name evidence="3" type="ORF">BSZ32_11170</name>
</gene>
<evidence type="ECO:0000313" key="4">
    <source>
        <dbReference type="Proteomes" id="UP000239907"/>
    </source>
</evidence>
<dbReference type="PANTHER" id="PTHR43249:SF1">
    <property type="entry name" value="D-GLUCOSIDE 3-DEHYDROGENASE"/>
    <property type="match status" value="1"/>
</dbReference>
<organism evidence="3 4">
    <name type="scientific">Rubritalea profundi</name>
    <dbReference type="NCBI Taxonomy" id="1658618"/>
    <lineage>
        <taxon>Bacteria</taxon>
        <taxon>Pseudomonadati</taxon>
        <taxon>Verrucomicrobiota</taxon>
        <taxon>Verrucomicrobiia</taxon>
        <taxon>Verrucomicrobiales</taxon>
        <taxon>Rubritaleaceae</taxon>
        <taxon>Rubritalea</taxon>
    </lineage>
</organism>
<name>A0A2S7U1X2_9BACT</name>
<dbReference type="Gene3D" id="3.40.50.720">
    <property type="entry name" value="NAD(P)-binding Rossmann-like Domain"/>
    <property type="match status" value="1"/>
</dbReference>
<dbReference type="SUPFAM" id="SSF51735">
    <property type="entry name" value="NAD(P)-binding Rossmann-fold domains"/>
    <property type="match status" value="1"/>
</dbReference>
<dbReference type="Pfam" id="PF22725">
    <property type="entry name" value="GFO_IDH_MocA_C3"/>
    <property type="match status" value="1"/>
</dbReference>
<dbReference type="EMBL" id="MQWA01000001">
    <property type="protein sequence ID" value="PQJ28996.1"/>
    <property type="molecule type" value="Genomic_DNA"/>
</dbReference>
<protein>
    <submittedName>
        <fullName evidence="3">Oxidoreductase</fullName>
    </submittedName>
</protein>
<sequence>MKFGIIGTGMIANFHAKAIEAMAGGTLHSCFDRSPERATEYAEANGIVSYATMEEFLADPELEIVTIGTPSGTHQEPAMAALNAGKHVICEKPLEVTPERIAPMIEAAEKNKVTLAAILNRRFNESVVVLKDAVDQKRFGTLSLVEASVKWFRSQEYYDSAGWRGTWALDGGGALMNQSVHIVDQLIHTIGPVKRLTASMACLAHTDIEVEDTAVAILEFENGAKGVIQGSTACYSSTGHPAEVNICGDKGSAFLADEKFKVWDFAEAQDVDSYVHANLMVGGEEAGLGANDPNAINFTGHQRNFEEVVESIEQGRPCTVSGYEARKAVEVICAIYESARNDGAWVSL</sequence>
<dbReference type="SUPFAM" id="SSF55347">
    <property type="entry name" value="Glyceraldehyde-3-phosphate dehydrogenase-like, C-terminal domain"/>
    <property type="match status" value="1"/>
</dbReference>
<dbReference type="InterPro" id="IPR000683">
    <property type="entry name" value="Gfo/Idh/MocA-like_OxRdtase_N"/>
</dbReference>
<accession>A0A2S7U1X2</accession>
<keyword evidence="4" id="KW-1185">Reference proteome</keyword>
<dbReference type="InterPro" id="IPR052515">
    <property type="entry name" value="Gfo/Idh/MocA_Oxidoreductase"/>
</dbReference>
<feature type="domain" description="GFO/IDH/MocA-like oxidoreductase" evidence="2">
    <location>
        <begin position="130"/>
        <end position="253"/>
    </location>
</feature>
<dbReference type="PANTHER" id="PTHR43249">
    <property type="entry name" value="UDP-N-ACETYL-2-AMINO-2-DEOXY-D-GLUCURONATE OXIDASE"/>
    <property type="match status" value="1"/>
</dbReference>
<evidence type="ECO:0000259" key="2">
    <source>
        <dbReference type="Pfam" id="PF22725"/>
    </source>
</evidence>
<dbReference type="OrthoDB" id="9815825at2"/>
<dbReference type="Proteomes" id="UP000239907">
    <property type="component" value="Unassembled WGS sequence"/>
</dbReference>
<evidence type="ECO:0000313" key="3">
    <source>
        <dbReference type="EMBL" id="PQJ28996.1"/>
    </source>
</evidence>
<evidence type="ECO:0000259" key="1">
    <source>
        <dbReference type="Pfam" id="PF01408"/>
    </source>
</evidence>
<dbReference type="AlphaFoldDB" id="A0A2S7U1X2"/>
<dbReference type="Gene3D" id="3.30.360.10">
    <property type="entry name" value="Dihydrodipicolinate Reductase, domain 2"/>
    <property type="match status" value="1"/>
</dbReference>
<feature type="domain" description="Gfo/Idh/MocA-like oxidoreductase N-terminal" evidence="1">
    <location>
        <begin position="1"/>
        <end position="116"/>
    </location>
</feature>
<reference evidence="3 4" key="1">
    <citation type="submission" date="2016-12" db="EMBL/GenBank/DDBJ databases">
        <title>Study of bacterial adaptation to deep sea.</title>
        <authorList>
            <person name="Song J."/>
            <person name="Yoshizawa S."/>
            <person name="Kogure K."/>
        </authorList>
    </citation>
    <scope>NUCLEOTIDE SEQUENCE [LARGE SCALE GENOMIC DNA]</scope>
    <source>
        <strain evidence="3 4">SAORIC-165</strain>
    </source>
</reference>
<dbReference type="InterPro" id="IPR036291">
    <property type="entry name" value="NAD(P)-bd_dom_sf"/>
</dbReference>